<gene>
    <name evidence="1" type="ORF">KDW_58740</name>
</gene>
<dbReference type="RefSeq" id="WP_162005703.1">
    <property type="nucleotide sequence ID" value="NZ_BKZW01000004.1"/>
</dbReference>
<dbReference type="Gene3D" id="2.130.10.10">
    <property type="entry name" value="YVTN repeat-like/Quinoprotein amine dehydrogenase"/>
    <property type="match status" value="2"/>
</dbReference>
<dbReference type="PANTHER" id="PTHR47199">
    <property type="entry name" value="PHOTOSYSTEM II STABILITY/ASSEMBLY FACTOR HCF136, CHLOROPLASTIC"/>
    <property type="match status" value="1"/>
</dbReference>
<comment type="caution">
    <text evidence="1">The sequence shown here is derived from an EMBL/GenBank/DDBJ whole genome shotgun (WGS) entry which is preliminary data.</text>
</comment>
<organism evidence="1 2">
    <name type="scientific">Dictyobacter vulcani</name>
    <dbReference type="NCBI Taxonomy" id="2607529"/>
    <lineage>
        <taxon>Bacteria</taxon>
        <taxon>Bacillati</taxon>
        <taxon>Chloroflexota</taxon>
        <taxon>Ktedonobacteria</taxon>
        <taxon>Ktedonobacterales</taxon>
        <taxon>Dictyobacteraceae</taxon>
        <taxon>Dictyobacter</taxon>
    </lineage>
</organism>
<dbReference type="InterPro" id="IPR015943">
    <property type="entry name" value="WD40/YVTN_repeat-like_dom_sf"/>
</dbReference>
<name>A0A5J4KX50_9CHLR</name>
<sequence>MEGCVAGECGTQSVCQGAFSNDHDAWIAIPPDQQQPGQGITILRTHNGGKSWDRAKINDPLVGIVDTPHFVNDQQGWLEASSTPGAGHTVIDIWHSLDGGMNWTKIASNTDNSGFNMGYVTGLSFRDAQTGIATGNLSEVGDNTIPSILLTQNGGQNWQTVSLPHVLGGYTVSLNISQPPVFFGNLVFLPVVIKTQNGDLLILYRSEDSGMNWVQTTPVPIAAENTYVMDTFHAWATDTQNGKFYRTIDGGKHWTDTSNTPYHLGALSFIDANNGWGIANQTLMHTTDGGKEWQKIPYTQQ</sequence>
<accession>A0A5J4KX50</accession>
<dbReference type="EMBL" id="BKZW01000004">
    <property type="protein sequence ID" value="GER91712.1"/>
    <property type="molecule type" value="Genomic_DNA"/>
</dbReference>
<dbReference type="SUPFAM" id="SSF110296">
    <property type="entry name" value="Oligoxyloglucan reducing end-specific cellobiohydrolase"/>
    <property type="match status" value="1"/>
</dbReference>
<dbReference type="Proteomes" id="UP000326912">
    <property type="component" value="Unassembled WGS sequence"/>
</dbReference>
<evidence type="ECO:0000313" key="1">
    <source>
        <dbReference type="EMBL" id="GER91712.1"/>
    </source>
</evidence>
<keyword evidence="2" id="KW-1185">Reference proteome</keyword>
<dbReference type="AlphaFoldDB" id="A0A5J4KX50"/>
<dbReference type="PANTHER" id="PTHR47199:SF2">
    <property type="entry name" value="PHOTOSYSTEM II STABILITY_ASSEMBLY FACTOR HCF136, CHLOROPLASTIC"/>
    <property type="match status" value="1"/>
</dbReference>
<reference evidence="1 2" key="1">
    <citation type="submission" date="2019-10" db="EMBL/GenBank/DDBJ databases">
        <title>Dictyobacter vulcani sp. nov., within the class Ktedonobacteria, isolated from soil of volcanic Mt. Zao.</title>
        <authorList>
            <person name="Zheng Y."/>
            <person name="Wang C.M."/>
            <person name="Sakai Y."/>
            <person name="Abe K."/>
            <person name="Yokota A."/>
            <person name="Yabe S."/>
        </authorList>
    </citation>
    <scope>NUCLEOTIDE SEQUENCE [LARGE SCALE GENOMIC DNA]</scope>
    <source>
        <strain evidence="1 2">W12</strain>
    </source>
</reference>
<proteinExistence type="predicted"/>
<evidence type="ECO:0000313" key="2">
    <source>
        <dbReference type="Proteomes" id="UP000326912"/>
    </source>
</evidence>
<protein>
    <submittedName>
        <fullName evidence="1">Uncharacterized protein</fullName>
    </submittedName>
</protein>